<keyword evidence="3" id="KW-0378">Hydrolase</keyword>
<accession>Q311J4</accession>
<evidence type="ECO:0000256" key="1">
    <source>
        <dbReference type="ARBA" id="ARBA00007169"/>
    </source>
</evidence>
<dbReference type="InterPro" id="IPR001031">
    <property type="entry name" value="Thioesterase"/>
</dbReference>
<dbReference type="STRING" id="207559.Dde_1605"/>
<dbReference type="ESTHER" id="desdg-q311j4">
    <property type="family name" value="Thioesterase"/>
</dbReference>
<evidence type="ECO:0000313" key="3">
    <source>
        <dbReference type="EMBL" id="ABB38402.2"/>
    </source>
</evidence>
<evidence type="ECO:0000259" key="2">
    <source>
        <dbReference type="Pfam" id="PF00975"/>
    </source>
</evidence>
<reference evidence="3 4" key="1">
    <citation type="journal article" date="2011" name="J. Bacteriol.">
        <title>Complete genome sequence and updated annotation of Desulfovibrio alaskensis G20.</title>
        <authorList>
            <person name="Hauser L.J."/>
            <person name="Land M.L."/>
            <person name="Brown S.D."/>
            <person name="Larimer F."/>
            <person name="Keller K.L."/>
            <person name="Rapp-Giles B.J."/>
            <person name="Price M.N."/>
            <person name="Lin M."/>
            <person name="Bruce D.C."/>
            <person name="Detter J.C."/>
            <person name="Tapia R."/>
            <person name="Han C.S."/>
            <person name="Goodwin L.A."/>
            <person name="Cheng J.F."/>
            <person name="Pitluck S."/>
            <person name="Copeland A."/>
            <person name="Lucas S."/>
            <person name="Nolan M."/>
            <person name="Lapidus A.L."/>
            <person name="Palumbo A.V."/>
            <person name="Wall J.D."/>
        </authorList>
    </citation>
    <scope>NUCLEOTIDE SEQUENCE [LARGE SCALE GENOMIC DNA]</scope>
    <source>
        <strain evidence="4">ATCC BAA 1058 / DSM 17464 / G20</strain>
    </source>
</reference>
<dbReference type="GO" id="GO:0016297">
    <property type="term" value="F:fatty acyl-[ACP] hydrolase activity"/>
    <property type="evidence" value="ECO:0007669"/>
    <property type="project" value="UniProtKB-EC"/>
</dbReference>
<organism evidence="3 4">
    <name type="scientific">Oleidesulfovibrio alaskensis (strain ATCC BAA-1058 / DSM 17464 / G20)</name>
    <name type="common">Desulfovibrio alaskensis</name>
    <dbReference type="NCBI Taxonomy" id="207559"/>
    <lineage>
        <taxon>Bacteria</taxon>
        <taxon>Pseudomonadati</taxon>
        <taxon>Thermodesulfobacteriota</taxon>
        <taxon>Desulfovibrionia</taxon>
        <taxon>Desulfovibrionales</taxon>
        <taxon>Desulfovibrionaceae</taxon>
        <taxon>Oleidesulfovibrio</taxon>
    </lineage>
</organism>
<protein>
    <submittedName>
        <fullName evidence="3">Oleoyl-(Acyl-carrier-protein) hydrolase</fullName>
        <ecNumber evidence="3">3.1.2.14</ecNumber>
    </submittedName>
</protein>
<dbReference type="KEGG" id="dde:Dde_1605"/>
<dbReference type="AlphaFoldDB" id="Q311J4"/>
<dbReference type="EC" id="3.1.2.14" evidence="3"/>
<dbReference type="PANTHER" id="PTHR11487:SF0">
    <property type="entry name" value="S-ACYL FATTY ACID SYNTHASE THIOESTERASE, MEDIUM CHAIN"/>
    <property type="match status" value="1"/>
</dbReference>
<sequence>MGIFQHPVKAEDENKAGVRLFCFPYAGGGASVFRHWQVGLPSQIQVCRVQLPGRERRMQEPPHTNLVQLVREMLDALLPCFEEKPFAFYGHSMGTRIVFETALQIRNRTGLTPVHMFMAACDAVGFPERPPAHTLPDDHFVDVIRQLKGTPEEVLANEELMNIFLPLLRADYRLKETYKPGETEPFACPITAFSGADDAETCAAGMLAWSRHGNDLHLKTFNGGHFFLHTHADALLSEIGNRLTQHAPATSRSTTIHAHL</sequence>
<dbReference type="HOGENOM" id="CLU_070456_1_1_7"/>
<name>Q311J4_OLEA2</name>
<dbReference type="GO" id="GO:0008610">
    <property type="term" value="P:lipid biosynthetic process"/>
    <property type="evidence" value="ECO:0007669"/>
    <property type="project" value="TreeGrafter"/>
</dbReference>
<dbReference type="eggNOG" id="COG3208">
    <property type="taxonomic scope" value="Bacteria"/>
</dbReference>
<keyword evidence="4" id="KW-1185">Reference proteome</keyword>
<gene>
    <name evidence="3" type="ordered locus">Dde_1605</name>
</gene>
<feature type="domain" description="Thioesterase" evidence="2">
    <location>
        <begin position="19"/>
        <end position="241"/>
    </location>
</feature>
<comment type="similarity">
    <text evidence="1">Belongs to the thioesterase family.</text>
</comment>
<dbReference type="Gene3D" id="3.40.50.1820">
    <property type="entry name" value="alpha/beta hydrolase"/>
    <property type="match status" value="1"/>
</dbReference>
<dbReference type="Pfam" id="PF00975">
    <property type="entry name" value="Thioesterase"/>
    <property type="match status" value="1"/>
</dbReference>
<dbReference type="EMBL" id="CP000112">
    <property type="protein sequence ID" value="ABB38402.2"/>
    <property type="molecule type" value="Genomic_DNA"/>
</dbReference>
<dbReference type="InterPro" id="IPR029058">
    <property type="entry name" value="AB_hydrolase_fold"/>
</dbReference>
<evidence type="ECO:0000313" key="4">
    <source>
        <dbReference type="Proteomes" id="UP000002710"/>
    </source>
</evidence>
<proteinExistence type="inferred from homology"/>
<dbReference type="SUPFAM" id="SSF53474">
    <property type="entry name" value="alpha/beta-Hydrolases"/>
    <property type="match status" value="1"/>
</dbReference>
<dbReference type="InterPro" id="IPR012223">
    <property type="entry name" value="TEII"/>
</dbReference>
<dbReference type="PANTHER" id="PTHR11487">
    <property type="entry name" value="THIOESTERASE"/>
    <property type="match status" value="1"/>
</dbReference>
<dbReference type="Proteomes" id="UP000002710">
    <property type="component" value="Chromosome"/>
</dbReference>